<evidence type="ECO:0000313" key="2">
    <source>
        <dbReference type="EMBL" id="KIQ67752.1"/>
    </source>
</evidence>
<evidence type="ECO:0000313" key="3">
    <source>
        <dbReference type="Proteomes" id="UP000035100"/>
    </source>
</evidence>
<feature type="signal peptide" evidence="1">
    <location>
        <begin position="1"/>
        <end position="19"/>
    </location>
</feature>
<proteinExistence type="predicted"/>
<dbReference type="Proteomes" id="UP000035100">
    <property type="component" value="Unassembled WGS sequence"/>
</dbReference>
<name>A0A0D0Q5I7_9RHOB</name>
<gene>
    <name evidence="2" type="ORF">Wenmar_03711</name>
</gene>
<dbReference type="AlphaFoldDB" id="A0A0D0Q5I7"/>
<dbReference type="EMBL" id="AONG01000020">
    <property type="protein sequence ID" value="KIQ67752.1"/>
    <property type="molecule type" value="Genomic_DNA"/>
</dbReference>
<organism evidence="2 3">
    <name type="scientific">Wenxinia marina DSM 24838</name>
    <dbReference type="NCBI Taxonomy" id="1123501"/>
    <lineage>
        <taxon>Bacteria</taxon>
        <taxon>Pseudomonadati</taxon>
        <taxon>Pseudomonadota</taxon>
        <taxon>Alphaproteobacteria</taxon>
        <taxon>Rhodobacterales</taxon>
        <taxon>Roseobacteraceae</taxon>
        <taxon>Wenxinia</taxon>
    </lineage>
</organism>
<dbReference type="OrthoDB" id="7874985at2"/>
<accession>A0A0D0Q5I7</accession>
<protein>
    <submittedName>
        <fullName evidence="2">Uncharacterized protein</fullName>
    </submittedName>
</protein>
<reference evidence="2 3" key="1">
    <citation type="submission" date="2013-01" db="EMBL/GenBank/DDBJ databases">
        <authorList>
            <person name="Fiebig A."/>
            <person name="Goeker M."/>
            <person name="Klenk H.-P.P."/>
        </authorList>
    </citation>
    <scope>NUCLEOTIDE SEQUENCE [LARGE SCALE GENOMIC DNA]</scope>
    <source>
        <strain evidence="2 3">DSM 24838</strain>
    </source>
</reference>
<sequence length="113" mass="11205">MTVPARLAALVLLAIPACAPGAAQGPVEAIRGLVDPARSGDRAAVELAVKDSFPAILAEIDAGGGPALTRAYDAAGVPAGDRSARTLQLSGDLGLYADNPAALSLAIQSFGRA</sequence>
<comment type="caution">
    <text evidence="2">The sequence shown here is derived from an EMBL/GenBank/DDBJ whole genome shotgun (WGS) entry which is preliminary data.</text>
</comment>
<dbReference type="RefSeq" id="WP_040753662.1">
    <property type="nucleotide sequence ID" value="NZ_KB902284.1"/>
</dbReference>
<keyword evidence="3" id="KW-1185">Reference proteome</keyword>
<feature type="chain" id="PRO_5002235853" evidence="1">
    <location>
        <begin position="20"/>
        <end position="113"/>
    </location>
</feature>
<evidence type="ECO:0000256" key="1">
    <source>
        <dbReference type="SAM" id="SignalP"/>
    </source>
</evidence>
<keyword evidence="1" id="KW-0732">Signal</keyword>
<dbReference type="STRING" id="1123501.Wenmar_03711"/>